<dbReference type="InterPro" id="IPR020845">
    <property type="entry name" value="AMP-binding_CS"/>
</dbReference>
<dbReference type="RefSeq" id="WP_340286974.1">
    <property type="nucleotide sequence ID" value="NZ_JBBJUP010000004.1"/>
</dbReference>
<feature type="domain" description="AMP-dependent synthetase/ligase" evidence="1">
    <location>
        <begin position="12"/>
        <end position="372"/>
    </location>
</feature>
<dbReference type="InterPro" id="IPR045851">
    <property type="entry name" value="AMP-bd_C_sf"/>
</dbReference>
<dbReference type="Proteomes" id="UP001364211">
    <property type="component" value="Unassembled WGS sequence"/>
</dbReference>
<proteinExistence type="predicted"/>
<dbReference type="InterPro" id="IPR025110">
    <property type="entry name" value="AMP-bd_C"/>
</dbReference>
<evidence type="ECO:0000259" key="1">
    <source>
        <dbReference type="Pfam" id="PF00501"/>
    </source>
</evidence>
<dbReference type="Gene3D" id="3.40.50.12780">
    <property type="entry name" value="N-terminal domain of ligase-like"/>
    <property type="match status" value="1"/>
</dbReference>
<dbReference type="InterPro" id="IPR050237">
    <property type="entry name" value="ATP-dep_AMP-bd_enzyme"/>
</dbReference>
<comment type="caution">
    <text evidence="3">The sequence shown here is derived from an EMBL/GenBank/DDBJ whole genome shotgun (WGS) entry which is preliminary data.</text>
</comment>
<dbReference type="PANTHER" id="PTHR43767:SF7">
    <property type="entry name" value="MEDIUM_LONG-CHAIN-FATTY-ACID--COA LIGASE FADD8"/>
    <property type="match status" value="1"/>
</dbReference>
<dbReference type="InterPro" id="IPR000873">
    <property type="entry name" value="AMP-dep_synth/lig_dom"/>
</dbReference>
<organism evidence="3 4">
    <name type="scientific">Pseudonocardia spirodelae</name>
    <dbReference type="NCBI Taxonomy" id="3133431"/>
    <lineage>
        <taxon>Bacteria</taxon>
        <taxon>Bacillati</taxon>
        <taxon>Actinomycetota</taxon>
        <taxon>Actinomycetes</taxon>
        <taxon>Pseudonocardiales</taxon>
        <taxon>Pseudonocardiaceae</taxon>
        <taxon>Pseudonocardia</taxon>
    </lineage>
</organism>
<evidence type="ECO:0000313" key="3">
    <source>
        <dbReference type="EMBL" id="MEJ8278558.1"/>
    </source>
</evidence>
<dbReference type="InterPro" id="IPR042099">
    <property type="entry name" value="ANL_N_sf"/>
</dbReference>
<dbReference type="Pfam" id="PF13193">
    <property type="entry name" value="AMP-binding_C"/>
    <property type="match status" value="1"/>
</dbReference>
<dbReference type="Gene3D" id="3.30.300.30">
    <property type="match status" value="1"/>
</dbReference>
<gene>
    <name evidence="3" type="ORF">WJX68_06415</name>
</gene>
<sequence length="511" mass="53881">MPTDVEELLDALAADPGREALVHRDRRIHAGELVRSVHRLAHVLDGRVRPGTVVALLAGNTPEALVARMAVNLLGAGIAQPHEGLSAAARARIVVDVEAAVVLADADAAAAAEPVLARLDGPAALWLGAHGADPDVLAEADGAPASPIRDRARPHDVEQIRHTGGTTGHPKGITYTFDHHRRGAEMRRRLTGLGADGGGDGDGGARLLVATPVAHVGGALADRTLASGGTVVLQDGFEPGAFLAAVARERITHTFLLPPLIYRLLDHPDLDRTDTSSLRSVVYGGAPAAPRRMAEAVERIGPVFAQFYGQTEAGGISALTPQEHSRPELLGTVGRPLPTTEIAITDADGRPVAPGGRGELWVRTGMEMDGYWKQPELTAATVVDGWVRTGDVARQDADGYLHLLDRVKDMIVVVGGHVYTTELEDLLMEHPSVRQAAVFGVPDDDGTETVHAAVVAGSPAPDEDELTALVAERAGDMYVPRSVEFVERIPLTGVGKTDKKALRAELAAQPR</sequence>
<reference evidence="3 4" key="1">
    <citation type="submission" date="2024-03" db="EMBL/GenBank/DDBJ databases">
        <title>Draft genome sequence of Pseudonocardia sp. DW16-2.</title>
        <authorList>
            <person name="Duangmal K."/>
        </authorList>
    </citation>
    <scope>NUCLEOTIDE SEQUENCE [LARGE SCALE GENOMIC DNA]</scope>
    <source>
        <strain evidence="3 4">DW16-2</strain>
    </source>
</reference>
<accession>A0ABU8T3N2</accession>
<protein>
    <submittedName>
        <fullName evidence="3">AMP-binding protein</fullName>
    </submittedName>
</protein>
<name>A0ABU8T3N2_9PSEU</name>
<feature type="domain" description="AMP-binding enzyme C-terminal" evidence="2">
    <location>
        <begin position="422"/>
        <end position="496"/>
    </location>
</feature>
<keyword evidence="4" id="KW-1185">Reference proteome</keyword>
<evidence type="ECO:0000313" key="4">
    <source>
        <dbReference type="Proteomes" id="UP001364211"/>
    </source>
</evidence>
<dbReference type="Pfam" id="PF00501">
    <property type="entry name" value="AMP-binding"/>
    <property type="match status" value="1"/>
</dbReference>
<dbReference type="EMBL" id="JBBJUP010000004">
    <property type="protein sequence ID" value="MEJ8278558.1"/>
    <property type="molecule type" value="Genomic_DNA"/>
</dbReference>
<evidence type="ECO:0000259" key="2">
    <source>
        <dbReference type="Pfam" id="PF13193"/>
    </source>
</evidence>
<dbReference type="PROSITE" id="PS00455">
    <property type="entry name" value="AMP_BINDING"/>
    <property type="match status" value="1"/>
</dbReference>
<dbReference type="PANTHER" id="PTHR43767">
    <property type="entry name" value="LONG-CHAIN-FATTY-ACID--COA LIGASE"/>
    <property type="match status" value="1"/>
</dbReference>
<dbReference type="SUPFAM" id="SSF56801">
    <property type="entry name" value="Acetyl-CoA synthetase-like"/>
    <property type="match status" value="1"/>
</dbReference>